<sequence length="194" mass="21150">MRFILGCPLSTRIVNIQSELDLPPLVEKIYANMTYLSVKCLHSPYLAPHFSAVVRTSLDPNAPRLPLRPGGHNLINAVCNNLRGLDITVPEEAAVPGFSPWRVPLPIVTFTPTSKDVPPLLQKQLALETIAGVSTSVPAAPHIYVDGSVQQTGVQRMPCSPPPWIRLGRKNGSAVGYLTHRAPPFANFTASWMQ</sequence>
<evidence type="ECO:0000313" key="1">
    <source>
        <dbReference type="EMBL" id="KAG0727798.1"/>
    </source>
</evidence>
<accession>A0A8J4YJE6</accession>
<reference evidence="1" key="1">
    <citation type="submission" date="2020-07" db="EMBL/GenBank/DDBJ databases">
        <title>The High-quality genome of the commercially important snow crab, Chionoecetes opilio.</title>
        <authorList>
            <person name="Jeong J.-H."/>
            <person name="Ryu S."/>
        </authorList>
    </citation>
    <scope>NUCLEOTIDE SEQUENCE</scope>
    <source>
        <strain evidence="1">MADBK_172401_WGS</strain>
        <tissue evidence="1">Digestive gland</tissue>
    </source>
</reference>
<dbReference type="AlphaFoldDB" id="A0A8J4YJE6"/>
<organism evidence="1 2">
    <name type="scientific">Chionoecetes opilio</name>
    <name type="common">Atlantic snow crab</name>
    <name type="synonym">Cancer opilio</name>
    <dbReference type="NCBI Taxonomy" id="41210"/>
    <lineage>
        <taxon>Eukaryota</taxon>
        <taxon>Metazoa</taxon>
        <taxon>Ecdysozoa</taxon>
        <taxon>Arthropoda</taxon>
        <taxon>Crustacea</taxon>
        <taxon>Multicrustacea</taxon>
        <taxon>Malacostraca</taxon>
        <taxon>Eumalacostraca</taxon>
        <taxon>Eucarida</taxon>
        <taxon>Decapoda</taxon>
        <taxon>Pleocyemata</taxon>
        <taxon>Brachyura</taxon>
        <taxon>Eubrachyura</taxon>
        <taxon>Majoidea</taxon>
        <taxon>Majidae</taxon>
        <taxon>Chionoecetes</taxon>
    </lineage>
</organism>
<name>A0A8J4YJE6_CHIOP</name>
<proteinExistence type="predicted"/>
<dbReference type="EMBL" id="JACEEZ010002973">
    <property type="protein sequence ID" value="KAG0727798.1"/>
    <property type="molecule type" value="Genomic_DNA"/>
</dbReference>
<dbReference type="OrthoDB" id="6373033at2759"/>
<protein>
    <submittedName>
        <fullName evidence="1">Uncharacterized protein</fullName>
    </submittedName>
</protein>
<keyword evidence="2" id="KW-1185">Reference proteome</keyword>
<evidence type="ECO:0000313" key="2">
    <source>
        <dbReference type="Proteomes" id="UP000770661"/>
    </source>
</evidence>
<dbReference type="Proteomes" id="UP000770661">
    <property type="component" value="Unassembled WGS sequence"/>
</dbReference>
<gene>
    <name evidence="1" type="ORF">GWK47_033885</name>
</gene>
<comment type="caution">
    <text evidence="1">The sequence shown here is derived from an EMBL/GenBank/DDBJ whole genome shotgun (WGS) entry which is preliminary data.</text>
</comment>